<evidence type="ECO:0000313" key="3">
    <source>
        <dbReference type="Proteomes" id="UP001153365"/>
    </source>
</evidence>
<protein>
    <submittedName>
        <fullName evidence="2">Uncharacterized protein</fullName>
    </submittedName>
</protein>
<organism evidence="2 3">
    <name type="scientific">Phakopsora pachyrhizi</name>
    <name type="common">Asian soybean rust disease fungus</name>
    <dbReference type="NCBI Taxonomy" id="170000"/>
    <lineage>
        <taxon>Eukaryota</taxon>
        <taxon>Fungi</taxon>
        <taxon>Dikarya</taxon>
        <taxon>Basidiomycota</taxon>
        <taxon>Pucciniomycotina</taxon>
        <taxon>Pucciniomycetes</taxon>
        <taxon>Pucciniales</taxon>
        <taxon>Phakopsoraceae</taxon>
        <taxon>Phakopsora</taxon>
    </lineage>
</organism>
<dbReference type="EMBL" id="CALTRL010001158">
    <property type="protein sequence ID" value="CAH7671270.1"/>
    <property type="molecule type" value="Genomic_DNA"/>
</dbReference>
<sequence length="234" mass="25836">MPRPRRNSLPAPFSPILSLPSNIGPPPSPHSNLSPALSEFSTESSDWMDGTNGLTAVKQFTIPWEFCRRNQLVCCASTTGKSAKCEAFRVRKVKCNFSEPTETRAHSGKSRLMVAVGIPSEQIVRAPRTSGCLAGSRKSDISARANLMKHQAAFDLAQKEVEDSKEDLRNEFEPVTQKRKECMKEVIDLEDQSQGTRSPSVERIGAPTRPPDPSTNSHSFSFLFNSCQPTWTPS</sequence>
<evidence type="ECO:0000256" key="1">
    <source>
        <dbReference type="SAM" id="MobiDB-lite"/>
    </source>
</evidence>
<name>A0AAV0ASZ3_PHAPC</name>
<comment type="caution">
    <text evidence="2">The sequence shown here is derived from an EMBL/GenBank/DDBJ whole genome shotgun (WGS) entry which is preliminary data.</text>
</comment>
<proteinExistence type="predicted"/>
<feature type="region of interest" description="Disordered" evidence="1">
    <location>
        <begin position="187"/>
        <end position="234"/>
    </location>
</feature>
<dbReference type="Proteomes" id="UP001153365">
    <property type="component" value="Unassembled WGS sequence"/>
</dbReference>
<accession>A0AAV0ASZ3</accession>
<evidence type="ECO:0000313" key="2">
    <source>
        <dbReference type="EMBL" id="CAH7671270.1"/>
    </source>
</evidence>
<feature type="region of interest" description="Disordered" evidence="1">
    <location>
        <begin position="1"/>
        <end position="37"/>
    </location>
</feature>
<gene>
    <name evidence="2" type="ORF">PPACK8108_LOCUS6036</name>
</gene>
<feature type="compositionally biased region" description="Polar residues" evidence="1">
    <location>
        <begin position="214"/>
        <end position="234"/>
    </location>
</feature>
<keyword evidence="3" id="KW-1185">Reference proteome</keyword>
<dbReference type="AlphaFoldDB" id="A0AAV0ASZ3"/>
<reference evidence="2" key="1">
    <citation type="submission" date="2022-06" db="EMBL/GenBank/DDBJ databases">
        <authorList>
            <consortium name="SYNGENTA / RWTH Aachen University"/>
        </authorList>
    </citation>
    <scope>NUCLEOTIDE SEQUENCE</scope>
</reference>